<dbReference type="GO" id="GO:0004385">
    <property type="term" value="F:GMP kinase activity"/>
    <property type="evidence" value="ECO:0007669"/>
    <property type="project" value="TreeGrafter"/>
</dbReference>
<name>A0A1V6YVA3_PENNA</name>
<dbReference type="SUPFAM" id="SSF52540">
    <property type="entry name" value="P-loop containing nucleoside triphosphate hydrolases"/>
    <property type="match status" value="1"/>
</dbReference>
<evidence type="ECO:0000256" key="3">
    <source>
        <dbReference type="ARBA" id="ARBA00022777"/>
    </source>
</evidence>
<dbReference type="OMA" id="HFFEHVK"/>
<accession>A0A1V6YVA3</accession>
<sequence length="161" mass="17775">MDSTAQDPRYIVIPGPSGVGKGTLIQKLLDAHPDTFGLTVPHTTRKPRPGEVNGVNYFLVSPSEFSSLLDHGGFASKGLVVMLDIEIQGVKQLKANPDIDARYVYIKSPGFEALEERLRGRGTESEEDIQKRLARAKVELEYADAQSNDKTIIKYNVVKAY</sequence>
<proteinExistence type="inferred from homology"/>
<comment type="similarity">
    <text evidence="1">Belongs to the guanylate kinase family.</text>
</comment>
<dbReference type="AlphaFoldDB" id="A0A1V6YVA3"/>
<feature type="domain" description="Guanylate kinase-like" evidence="4">
    <location>
        <begin position="8"/>
        <end position="161"/>
    </location>
</feature>
<dbReference type="PROSITE" id="PS50052">
    <property type="entry name" value="GUANYLATE_KINASE_2"/>
    <property type="match status" value="1"/>
</dbReference>
<dbReference type="PANTHER" id="PTHR23117">
    <property type="entry name" value="GUANYLATE KINASE-RELATED"/>
    <property type="match status" value="1"/>
</dbReference>
<keyword evidence="3" id="KW-0418">Kinase</keyword>
<dbReference type="Pfam" id="PF00625">
    <property type="entry name" value="Guanylate_kin"/>
    <property type="match status" value="2"/>
</dbReference>
<keyword evidence="2" id="KW-0808">Transferase</keyword>
<dbReference type="GO" id="GO:0005829">
    <property type="term" value="C:cytosol"/>
    <property type="evidence" value="ECO:0007669"/>
    <property type="project" value="TreeGrafter"/>
</dbReference>
<evidence type="ECO:0000313" key="5">
    <source>
        <dbReference type="EMBL" id="OQE91375.1"/>
    </source>
</evidence>
<gene>
    <name evidence="5" type="ORF">PENNAL_c0009G03822</name>
</gene>
<keyword evidence="6" id="KW-1185">Reference proteome</keyword>
<reference evidence="6" key="1">
    <citation type="journal article" date="2017" name="Nat. Microbiol.">
        <title>Global analysis of biosynthetic gene clusters reveals vast potential of secondary metabolite production in Penicillium species.</title>
        <authorList>
            <person name="Nielsen J.C."/>
            <person name="Grijseels S."/>
            <person name="Prigent S."/>
            <person name="Ji B."/>
            <person name="Dainat J."/>
            <person name="Nielsen K.F."/>
            <person name="Frisvad J.C."/>
            <person name="Workman M."/>
            <person name="Nielsen J."/>
        </authorList>
    </citation>
    <scope>NUCLEOTIDE SEQUENCE [LARGE SCALE GENOMIC DNA]</scope>
    <source>
        <strain evidence="6">IBT 13039</strain>
    </source>
</reference>
<dbReference type="Gene3D" id="3.40.50.300">
    <property type="entry name" value="P-loop containing nucleotide triphosphate hydrolases"/>
    <property type="match status" value="2"/>
</dbReference>
<comment type="caution">
    <text evidence="5">The sequence shown here is derived from an EMBL/GenBank/DDBJ whole genome shotgun (WGS) entry which is preliminary data.</text>
</comment>
<dbReference type="EMBL" id="MOOB01000009">
    <property type="protein sequence ID" value="OQE91375.1"/>
    <property type="molecule type" value="Genomic_DNA"/>
</dbReference>
<dbReference type="InterPro" id="IPR008145">
    <property type="entry name" value="GK/Ca_channel_bsu"/>
</dbReference>
<dbReference type="InterPro" id="IPR008144">
    <property type="entry name" value="Guanylate_kin-like_dom"/>
</dbReference>
<evidence type="ECO:0000256" key="1">
    <source>
        <dbReference type="ARBA" id="ARBA00005790"/>
    </source>
</evidence>
<protein>
    <recommendedName>
        <fullName evidence="4">Guanylate kinase-like domain-containing protein</fullName>
    </recommendedName>
</protein>
<dbReference type="Proteomes" id="UP000191691">
    <property type="component" value="Unassembled WGS sequence"/>
</dbReference>
<dbReference type="InterPro" id="IPR027417">
    <property type="entry name" value="P-loop_NTPase"/>
</dbReference>
<organism evidence="5 6">
    <name type="scientific">Penicillium nalgiovense</name>
    <dbReference type="NCBI Taxonomy" id="60175"/>
    <lineage>
        <taxon>Eukaryota</taxon>
        <taxon>Fungi</taxon>
        <taxon>Dikarya</taxon>
        <taxon>Ascomycota</taxon>
        <taxon>Pezizomycotina</taxon>
        <taxon>Eurotiomycetes</taxon>
        <taxon>Eurotiomycetidae</taxon>
        <taxon>Eurotiales</taxon>
        <taxon>Aspergillaceae</taxon>
        <taxon>Penicillium</taxon>
    </lineage>
</organism>
<dbReference type="SMART" id="SM00072">
    <property type="entry name" value="GuKc"/>
    <property type="match status" value="1"/>
</dbReference>
<evidence type="ECO:0000313" key="6">
    <source>
        <dbReference type="Proteomes" id="UP000191691"/>
    </source>
</evidence>
<dbReference type="STRING" id="60175.A0A1V6YVA3"/>
<dbReference type="PANTHER" id="PTHR23117:SF13">
    <property type="entry name" value="GUANYLATE KINASE"/>
    <property type="match status" value="1"/>
</dbReference>
<evidence type="ECO:0000256" key="2">
    <source>
        <dbReference type="ARBA" id="ARBA00022679"/>
    </source>
</evidence>
<dbReference type="CDD" id="cd00071">
    <property type="entry name" value="GMPK"/>
    <property type="match status" value="1"/>
</dbReference>
<evidence type="ECO:0000259" key="4">
    <source>
        <dbReference type="PROSITE" id="PS50052"/>
    </source>
</evidence>